<dbReference type="Proteomes" id="UP000324907">
    <property type="component" value="Unassembled WGS sequence"/>
</dbReference>
<feature type="compositionally biased region" description="Acidic residues" evidence="1">
    <location>
        <begin position="175"/>
        <end position="186"/>
    </location>
</feature>
<dbReference type="EMBL" id="VLTL01000001">
    <property type="protein sequence ID" value="KAA0172409.1"/>
    <property type="molecule type" value="Genomic_DNA"/>
</dbReference>
<protein>
    <submittedName>
        <fullName evidence="2">Uncharacterized protein</fullName>
    </submittedName>
</protein>
<proteinExistence type="predicted"/>
<evidence type="ECO:0000256" key="1">
    <source>
        <dbReference type="SAM" id="MobiDB-lite"/>
    </source>
</evidence>
<feature type="compositionally biased region" description="Basic and acidic residues" evidence="1">
    <location>
        <begin position="66"/>
        <end position="78"/>
    </location>
</feature>
<reference evidence="2 3" key="1">
    <citation type="submission" date="2019-07" db="EMBL/GenBank/DDBJ databases">
        <title>Genomes of Cafeteria roenbergensis.</title>
        <authorList>
            <person name="Fischer M.G."/>
            <person name="Hackl T."/>
            <person name="Roman M."/>
        </authorList>
    </citation>
    <scope>NUCLEOTIDE SEQUENCE [LARGE SCALE GENOMIC DNA]</scope>
    <source>
        <strain evidence="2 3">RCC970-E3</strain>
    </source>
</reference>
<gene>
    <name evidence="2" type="ORF">FNF28_00092</name>
</gene>
<evidence type="ECO:0000313" key="2">
    <source>
        <dbReference type="EMBL" id="KAA0172409.1"/>
    </source>
</evidence>
<organism evidence="2 3">
    <name type="scientific">Cafeteria roenbergensis</name>
    <name type="common">Marine flagellate</name>
    <dbReference type="NCBI Taxonomy" id="33653"/>
    <lineage>
        <taxon>Eukaryota</taxon>
        <taxon>Sar</taxon>
        <taxon>Stramenopiles</taxon>
        <taxon>Bigyra</taxon>
        <taxon>Opalozoa</taxon>
        <taxon>Bicosoecida</taxon>
        <taxon>Cafeteriaceae</taxon>
        <taxon>Cafeteria</taxon>
    </lineage>
</organism>
<sequence>MTAHSCSIRGRPARLRGRGAGAAGAAGLSSLPENFFDSGKNTAADDARKQRQLEDDLSALGSLGKMTEKAAASRELEAGRDYAERDQLLKVEQQVMELRAADVRERVLGRSFGEDATASAGEGGAEVRDETDTSLSLLTTASFYRPPITVAEAARCFKARAGGGVAAAAARPGAEAEDDAQGNDDDELFVGLDGWA</sequence>
<comment type="caution">
    <text evidence="2">The sequence shown here is derived from an EMBL/GenBank/DDBJ whole genome shotgun (WGS) entry which is preliminary data.</text>
</comment>
<feature type="compositionally biased region" description="Basic and acidic residues" evidence="1">
    <location>
        <begin position="43"/>
        <end position="54"/>
    </location>
</feature>
<name>A0A5A8E4Q2_CAFRO</name>
<accession>A0A5A8E4Q2</accession>
<dbReference type="AlphaFoldDB" id="A0A5A8E4Q2"/>
<evidence type="ECO:0000313" key="3">
    <source>
        <dbReference type="Proteomes" id="UP000324907"/>
    </source>
</evidence>
<feature type="region of interest" description="Disordered" evidence="1">
    <location>
        <begin position="1"/>
        <end position="78"/>
    </location>
</feature>
<feature type="region of interest" description="Disordered" evidence="1">
    <location>
        <begin position="167"/>
        <end position="186"/>
    </location>
</feature>